<dbReference type="EMBL" id="BJMM01000029">
    <property type="protein sequence ID" value="GEB52300.1"/>
    <property type="molecule type" value="Genomic_DNA"/>
</dbReference>
<name>A0A4Y3R8Z4_STRCI</name>
<proteinExistence type="predicted"/>
<feature type="domain" description="Oxidoreductase molybdopterin-binding" evidence="2">
    <location>
        <begin position="55"/>
        <end position="203"/>
    </location>
</feature>
<evidence type="ECO:0000259" key="2">
    <source>
        <dbReference type="Pfam" id="PF00174"/>
    </source>
</evidence>
<protein>
    <submittedName>
        <fullName evidence="3">Oxidoreductase</fullName>
    </submittedName>
</protein>
<keyword evidence="4" id="KW-1185">Reference proteome</keyword>
<dbReference type="SUPFAM" id="SSF56524">
    <property type="entry name" value="Oxidoreductase molybdopterin-binding domain"/>
    <property type="match status" value="1"/>
</dbReference>
<dbReference type="Pfam" id="PF00174">
    <property type="entry name" value="Oxidored_molyb"/>
    <property type="match status" value="1"/>
</dbReference>
<dbReference type="Proteomes" id="UP000319210">
    <property type="component" value="Unassembled WGS sequence"/>
</dbReference>
<evidence type="ECO:0000313" key="3">
    <source>
        <dbReference type="EMBL" id="GEB52300.1"/>
    </source>
</evidence>
<reference evidence="3 4" key="1">
    <citation type="submission" date="2019-06" db="EMBL/GenBank/DDBJ databases">
        <title>Whole genome shotgun sequence of Streptomyces cacaoi subsp. cacaoi NBRC 12748.</title>
        <authorList>
            <person name="Hosoyama A."/>
            <person name="Uohara A."/>
            <person name="Ohji S."/>
            <person name="Ichikawa N."/>
        </authorList>
    </citation>
    <scope>NUCLEOTIDE SEQUENCE [LARGE SCALE GENOMIC DNA]</scope>
    <source>
        <strain evidence="3 4">NBRC 12748</strain>
    </source>
</reference>
<evidence type="ECO:0000313" key="4">
    <source>
        <dbReference type="Proteomes" id="UP000319210"/>
    </source>
</evidence>
<dbReference type="PANTHER" id="PTHR43032">
    <property type="entry name" value="PROTEIN-METHIONINE-SULFOXIDE REDUCTASE"/>
    <property type="match status" value="1"/>
</dbReference>
<dbReference type="PANTHER" id="PTHR43032:SF4">
    <property type="entry name" value="OXIDOREDUCTASE MOLYBDOPTERIN-BINDING DOMAIN-CONTAINING PROTEIN"/>
    <property type="match status" value="1"/>
</dbReference>
<accession>A0A4Y3R8Z4</accession>
<sequence length="232" mass="26099">MPSADTAGEPGAAPARRARSVTMEGMGQPHSRTGGQPELPPGQRLQRGWPVTHYGPVPKFKPERWDFRVFGATADGEKHGWDHEQFTSLPYETVVADLHCVAKFSMLGAEWGGVRARTLLELAPPAPEVTHVMVWAEYGFSSNMRLADFAVENAVFATHRGGELLTAEHGFPVRFVVPHLYAWKGPKWVRGVEYMTADRRGFWEERGYHNVADPWREQRYSYQEEPGDGPEL</sequence>
<dbReference type="InterPro" id="IPR000572">
    <property type="entry name" value="OxRdtase_Mopterin-bd_dom"/>
</dbReference>
<dbReference type="Gene3D" id="3.90.420.10">
    <property type="entry name" value="Oxidoreductase, molybdopterin-binding domain"/>
    <property type="match status" value="1"/>
</dbReference>
<evidence type="ECO:0000256" key="1">
    <source>
        <dbReference type="SAM" id="MobiDB-lite"/>
    </source>
</evidence>
<feature type="region of interest" description="Disordered" evidence="1">
    <location>
        <begin position="1"/>
        <end position="48"/>
    </location>
</feature>
<organism evidence="3 4">
    <name type="scientific">Streptomyces cacaoi</name>
    <dbReference type="NCBI Taxonomy" id="1898"/>
    <lineage>
        <taxon>Bacteria</taxon>
        <taxon>Bacillati</taxon>
        <taxon>Actinomycetota</taxon>
        <taxon>Actinomycetes</taxon>
        <taxon>Kitasatosporales</taxon>
        <taxon>Streptomycetaceae</taxon>
        <taxon>Streptomyces</taxon>
    </lineage>
</organism>
<dbReference type="AlphaFoldDB" id="A0A4Y3R8Z4"/>
<dbReference type="InterPro" id="IPR036374">
    <property type="entry name" value="OxRdtase_Mopterin-bd_sf"/>
</dbReference>
<comment type="caution">
    <text evidence="3">The sequence shown here is derived from an EMBL/GenBank/DDBJ whole genome shotgun (WGS) entry which is preliminary data.</text>
</comment>
<dbReference type="CDD" id="cd02109">
    <property type="entry name" value="arch_bact_SO_family_Moco"/>
    <property type="match status" value="1"/>
</dbReference>
<gene>
    <name evidence="3" type="ORF">SCA03_48510</name>
</gene>